<dbReference type="EC" id="3.6.4.12" evidence="8"/>
<keyword evidence="3" id="KW-0547">Nucleotide-binding</keyword>
<dbReference type="GO" id="GO:0005524">
    <property type="term" value="F:ATP binding"/>
    <property type="evidence" value="ECO:0007669"/>
    <property type="project" value="UniProtKB-UniRule"/>
</dbReference>
<dbReference type="STRING" id="246409.I1CLG3"/>
<protein>
    <recommendedName>
        <fullName evidence="8">ATP-dependent DNA helicase</fullName>
        <ecNumber evidence="8">3.6.4.12</ecNumber>
    </recommendedName>
</protein>
<dbReference type="CDD" id="cd12091">
    <property type="entry name" value="FANCM_ID"/>
    <property type="match status" value="1"/>
</dbReference>
<dbReference type="CDD" id="cd18801">
    <property type="entry name" value="SF2_C_FANCM_Hef"/>
    <property type="match status" value="1"/>
</dbReference>
<dbReference type="EMBL" id="CH476744">
    <property type="protein sequence ID" value="EIE89293.1"/>
    <property type="molecule type" value="Genomic_DNA"/>
</dbReference>
<dbReference type="GO" id="GO:0036297">
    <property type="term" value="P:interstrand cross-link repair"/>
    <property type="evidence" value="ECO:0007669"/>
    <property type="project" value="TreeGrafter"/>
</dbReference>
<dbReference type="RefSeq" id="XP_067524689.1">
    <property type="nucleotide sequence ID" value="XM_067668588.1"/>
</dbReference>
<proteinExistence type="inferred from homology"/>
<comment type="subunit">
    <text evidence="8">Interacts with the MHF histone-fold complex to form the FANCM-MHF complex.</text>
</comment>
<comment type="similarity">
    <text evidence="2 8">Belongs to the DEAD box helicase family. DEAH subfamily. FANCM sub-subfamily.</text>
</comment>
<dbReference type="VEuPathDB" id="FungiDB:RO3G_14004"/>
<feature type="domain" description="Helicase C-terminal" evidence="11">
    <location>
        <begin position="413"/>
        <end position="593"/>
    </location>
</feature>
<dbReference type="GO" id="GO:0045003">
    <property type="term" value="P:double-strand break repair via synthesis-dependent strand annealing"/>
    <property type="evidence" value="ECO:0007669"/>
    <property type="project" value="TreeGrafter"/>
</dbReference>
<dbReference type="InterPro" id="IPR044749">
    <property type="entry name" value="FANCM_DEXDc"/>
</dbReference>
<dbReference type="OMA" id="HSWESIL"/>
<evidence type="ECO:0000256" key="2">
    <source>
        <dbReference type="ARBA" id="ARBA00009889"/>
    </source>
</evidence>
<comment type="subcellular location">
    <subcellularLocation>
        <location evidence="1 8">Nucleus</location>
    </subcellularLocation>
</comment>
<dbReference type="PROSITE" id="PS51194">
    <property type="entry name" value="HELICASE_CTER"/>
    <property type="match status" value="1"/>
</dbReference>
<evidence type="ECO:0000256" key="6">
    <source>
        <dbReference type="ARBA" id="ARBA00022840"/>
    </source>
</evidence>
<dbReference type="GO" id="GO:0016887">
    <property type="term" value="F:ATP hydrolysis activity"/>
    <property type="evidence" value="ECO:0007669"/>
    <property type="project" value="RHEA"/>
</dbReference>
<dbReference type="FunFam" id="3.40.50.300:FF:000861">
    <property type="entry name" value="Fanconi anemia, complementation group M"/>
    <property type="match status" value="1"/>
</dbReference>
<accession>I1CLG3</accession>
<dbReference type="GO" id="GO:0005634">
    <property type="term" value="C:nucleus"/>
    <property type="evidence" value="ECO:0007669"/>
    <property type="project" value="UniProtKB-SubCell"/>
</dbReference>
<reference evidence="12 13" key="1">
    <citation type="journal article" date="2009" name="PLoS Genet.">
        <title>Genomic analysis of the basal lineage fungus Rhizopus oryzae reveals a whole-genome duplication.</title>
        <authorList>
            <person name="Ma L.-J."/>
            <person name="Ibrahim A.S."/>
            <person name="Skory C."/>
            <person name="Grabherr M.G."/>
            <person name="Burger G."/>
            <person name="Butler M."/>
            <person name="Elias M."/>
            <person name="Idnurm A."/>
            <person name="Lang B.F."/>
            <person name="Sone T."/>
            <person name="Abe A."/>
            <person name="Calvo S.E."/>
            <person name="Corrochano L.M."/>
            <person name="Engels R."/>
            <person name="Fu J."/>
            <person name="Hansberg W."/>
            <person name="Kim J.-M."/>
            <person name="Kodira C.D."/>
            <person name="Koehrsen M.J."/>
            <person name="Liu B."/>
            <person name="Miranda-Saavedra D."/>
            <person name="O'Leary S."/>
            <person name="Ortiz-Castellanos L."/>
            <person name="Poulter R."/>
            <person name="Rodriguez-Romero J."/>
            <person name="Ruiz-Herrera J."/>
            <person name="Shen Y.-Q."/>
            <person name="Zeng Q."/>
            <person name="Galagan J."/>
            <person name="Birren B.W."/>
            <person name="Cuomo C.A."/>
            <person name="Wickes B.L."/>
        </authorList>
    </citation>
    <scope>NUCLEOTIDE SEQUENCE [LARGE SCALE GENOMIC DNA]</scope>
    <source>
        <strain evidence="13">RA 99-880 / ATCC MYA-4621 / FGSC 9543 / NRRL 43880</strain>
    </source>
</reference>
<sequence>MSELIAAAEIVEQEHRSGQISFVSNDDDPIPPEPLPEDTPSFHPIDIQNLCTWIYPVNYPVRGYQLNIVQKALFHNTLVALPTGLGKTFIAAVVMYNYWRWFPNSKIIFMAPTRPLVDQQIEACFYICGLPQSDTCDMTGSTTPAARRELWKTKRVFFATPQTIQKDIISNACPVEKVVCIVVDEAHKATGNYAYTDVVRRISKKQQDFRVLALTATPGSNLDAVQDVISNLKITNVQVRTEDSMDIREFSHGKNVQNIIVRLNYTEGASGDLPSIISRFRDSVFKPVLIDLSKKPTNVTADPDQWSAFRLRSTRMHFSATAKNYNKNLMFLVVSTFLMAESLSRSYELLCAHGVAPFLESLELIMEELEEKKQTGKKLTVPQNTFYNNSVVRRLIEELTQKLQRPDFVGHPKMERLLSILISHFDNLEHGKASKVMIFSSFRSSVMDICRILSRHQPLIRATYFVGQATSKKGAKGLKQTEQQDVIQKFKSDNYNVLVSTSIGEEGLDIGEVDLIICYDSQTSPIRMLQRMGRTGRQRRGKCILLMTESEEKKFAQAKDAYAKIQRLITQPGMITYHKPNPAVLPPNYKPTIHRKVVTIGSYQPKLVKRKRTAGRDRSMISAEGTLTERARELLVSGFGAKSIQEVMTRYWPLQGHQKSLNKYVPLHLSEKPCYRIGHSRRTADFVGLVQRMEHRILHPGEEVASKQQQTKLVLPKRQQQTKLILPKRNRPPKKPSAYDETRRLSVDDLDFQAFMDKNDVSLFVDTYQEDVSRTDEAVEQDQLKERSREERLVDVLSRKEADEEESFEDILARDRKGKSRMIEQEENVTSSESWEALLPSSFYTDQATEKQGESSKTTEPTKKNDDSDIPLLDSEGQDEKDSNHSHFDDIDFDNHLELLEPVEEPEQPVKQEKPVEIVKNMKPLGPLVHAGNIQPELSSMTQALAYEGYFDDYLAPCFPFEKNEITTTATCIVWAKPVPEFSARALELLKARQTKLKEITGRFVTVSVLSEPRMKPEQMETETPTLDDDDDEVRLLLTMSDKKDLVSVEKKEAKPVDNKEEDESVVEFDFDLFSNMDEFDIADLIENRIDEEQSTFRPFEMEQTTQPKKLSSQAMLYYQKEEETGKEARFKKKRMIT</sequence>
<feature type="compositionally biased region" description="Basic and acidic residues" evidence="9">
    <location>
        <begin position="878"/>
        <end position="890"/>
    </location>
</feature>
<comment type="catalytic activity">
    <reaction evidence="8">
        <text>ATP + H2O = ADP + phosphate + H(+)</text>
        <dbReference type="Rhea" id="RHEA:13065"/>
        <dbReference type="ChEBI" id="CHEBI:15377"/>
        <dbReference type="ChEBI" id="CHEBI:15378"/>
        <dbReference type="ChEBI" id="CHEBI:30616"/>
        <dbReference type="ChEBI" id="CHEBI:43474"/>
        <dbReference type="ChEBI" id="CHEBI:456216"/>
        <dbReference type="EC" id="3.6.4.12"/>
    </reaction>
</comment>
<evidence type="ECO:0000256" key="8">
    <source>
        <dbReference type="RuleBase" id="RU367027"/>
    </source>
</evidence>
<dbReference type="SUPFAM" id="SSF52540">
    <property type="entry name" value="P-loop containing nucleoside triphosphate hydrolases"/>
    <property type="match status" value="1"/>
</dbReference>
<dbReference type="InterPro" id="IPR014001">
    <property type="entry name" value="Helicase_ATP-bd"/>
</dbReference>
<keyword evidence="5" id="KW-0347">Helicase</keyword>
<dbReference type="Pfam" id="PF00270">
    <property type="entry name" value="DEAD"/>
    <property type="match status" value="1"/>
</dbReference>
<dbReference type="GO" id="GO:0009378">
    <property type="term" value="F:four-way junction helicase activity"/>
    <property type="evidence" value="ECO:0007669"/>
    <property type="project" value="TreeGrafter"/>
</dbReference>
<gene>
    <name evidence="12" type="ORF">RO3G_14004</name>
</gene>
<keyword evidence="4" id="KW-0378">Hydrolase</keyword>
<dbReference type="InParanoid" id="I1CLG3"/>
<dbReference type="Pfam" id="PF00271">
    <property type="entry name" value="Helicase_C"/>
    <property type="match status" value="1"/>
</dbReference>
<dbReference type="GO" id="GO:0043138">
    <property type="term" value="F:3'-5' DNA helicase activity"/>
    <property type="evidence" value="ECO:0007669"/>
    <property type="project" value="InterPro"/>
</dbReference>
<dbReference type="GO" id="GO:0000400">
    <property type="term" value="F:four-way junction DNA binding"/>
    <property type="evidence" value="ECO:0007669"/>
    <property type="project" value="TreeGrafter"/>
</dbReference>
<dbReference type="eggNOG" id="KOG0354">
    <property type="taxonomic scope" value="Eukaryota"/>
</dbReference>
<dbReference type="PROSITE" id="PS51192">
    <property type="entry name" value="HELICASE_ATP_BIND_1"/>
    <property type="match status" value="1"/>
</dbReference>
<dbReference type="GeneID" id="93620969"/>
<keyword evidence="13" id="KW-1185">Reference proteome</keyword>
<evidence type="ECO:0000256" key="1">
    <source>
        <dbReference type="ARBA" id="ARBA00004123"/>
    </source>
</evidence>
<evidence type="ECO:0000256" key="3">
    <source>
        <dbReference type="ARBA" id="ARBA00022741"/>
    </source>
</evidence>
<dbReference type="AlphaFoldDB" id="I1CLG3"/>
<evidence type="ECO:0000313" key="13">
    <source>
        <dbReference type="Proteomes" id="UP000009138"/>
    </source>
</evidence>
<evidence type="ECO:0000256" key="7">
    <source>
        <dbReference type="ARBA" id="ARBA00023242"/>
    </source>
</evidence>
<dbReference type="OrthoDB" id="164902at2759"/>
<keyword evidence="6" id="KW-0067">ATP-binding</keyword>
<dbReference type="SMART" id="SM00487">
    <property type="entry name" value="DEXDc"/>
    <property type="match status" value="1"/>
</dbReference>
<evidence type="ECO:0000259" key="10">
    <source>
        <dbReference type="PROSITE" id="PS51192"/>
    </source>
</evidence>
<name>I1CLG3_RHIO9</name>
<evidence type="ECO:0000259" key="11">
    <source>
        <dbReference type="PROSITE" id="PS51194"/>
    </source>
</evidence>
<evidence type="ECO:0000256" key="4">
    <source>
        <dbReference type="ARBA" id="ARBA00022801"/>
    </source>
</evidence>
<organism evidence="12 13">
    <name type="scientific">Rhizopus delemar (strain RA 99-880 / ATCC MYA-4621 / FGSC 9543 / NRRL 43880)</name>
    <name type="common">Mucormycosis agent</name>
    <name type="synonym">Rhizopus arrhizus var. delemar</name>
    <dbReference type="NCBI Taxonomy" id="246409"/>
    <lineage>
        <taxon>Eukaryota</taxon>
        <taxon>Fungi</taxon>
        <taxon>Fungi incertae sedis</taxon>
        <taxon>Mucoromycota</taxon>
        <taxon>Mucoromycotina</taxon>
        <taxon>Mucoromycetes</taxon>
        <taxon>Mucorales</taxon>
        <taxon>Mucorineae</taxon>
        <taxon>Rhizopodaceae</taxon>
        <taxon>Rhizopus</taxon>
    </lineage>
</organism>
<dbReference type="SMART" id="SM00490">
    <property type="entry name" value="HELICc"/>
    <property type="match status" value="1"/>
</dbReference>
<dbReference type="InterPro" id="IPR039686">
    <property type="entry name" value="FANCM/Mph1-like_ID"/>
</dbReference>
<dbReference type="Proteomes" id="UP000009138">
    <property type="component" value="Unassembled WGS sequence"/>
</dbReference>
<evidence type="ECO:0000256" key="9">
    <source>
        <dbReference type="SAM" id="MobiDB-lite"/>
    </source>
</evidence>
<evidence type="ECO:0000313" key="12">
    <source>
        <dbReference type="EMBL" id="EIE89293.1"/>
    </source>
</evidence>
<feature type="domain" description="Helicase ATP-binding" evidence="10">
    <location>
        <begin position="68"/>
        <end position="236"/>
    </location>
</feature>
<keyword evidence="7" id="KW-0539">Nucleus</keyword>
<dbReference type="InterPro" id="IPR027417">
    <property type="entry name" value="P-loop_NTPase"/>
</dbReference>
<dbReference type="CDD" id="cd18033">
    <property type="entry name" value="DEXDc_FANCM"/>
    <property type="match status" value="1"/>
</dbReference>
<evidence type="ECO:0000256" key="5">
    <source>
        <dbReference type="ARBA" id="ARBA00022806"/>
    </source>
</evidence>
<dbReference type="PANTHER" id="PTHR14025:SF20">
    <property type="entry name" value="FANCONI ANEMIA GROUP M PROTEIN"/>
    <property type="match status" value="1"/>
</dbReference>
<feature type="region of interest" description="Disordered" evidence="9">
    <location>
        <begin position="847"/>
        <end position="890"/>
    </location>
</feature>
<dbReference type="PANTHER" id="PTHR14025">
    <property type="entry name" value="FANCONI ANEMIA GROUP M FANCM FAMILY MEMBER"/>
    <property type="match status" value="1"/>
</dbReference>
<dbReference type="Gene3D" id="3.40.50.300">
    <property type="entry name" value="P-loop containing nucleotide triphosphate hydrolases"/>
    <property type="match status" value="2"/>
</dbReference>
<comment type="function">
    <text evidence="8">ATP-dependent DNA helicase involved in DNA damage repair by homologous recombination and in genome maintenance. Capable of unwinding D-loops. Plays a role in limiting crossover recombinants during mitotic DNA double-strand break (DSB) repair. Component of a FANCM-MHF complex which promotes gene conversion at blocked replication forks, probably by reversal of the stalled fork.</text>
</comment>
<dbReference type="InterPro" id="IPR011545">
    <property type="entry name" value="DEAD/DEAH_box_helicase_dom"/>
</dbReference>
<dbReference type="InterPro" id="IPR001650">
    <property type="entry name" value="Helicase_C-like"/>
</dbReference>